<evidence type="ECO:0000313" key="5">
    <source>
        <dbReference type="Proteomes" id="UP000001542"/>
    </source>
</evidence>
<feature type="repeat" description="ANK" evidence="3">
    <location>
        <begin position="528"/>
        <end position="560"/>
    </location>
</feature>
<dbReference type="SMR" id="A2GIR2"/>
<protein>
    <submittedName>
        <fullName evidence="4">Ankyrin repeat protein, putative</fullName>
    </submittedName>
</protein>
<dbReference type="EMBL" id="DS116264">
    <property type="protein sequence ID" value="EAX82955.1"/>
    <property type="molecule type" value="Genomic_DNA"/>
</dbReference>
<feature type="repeat" description="ANK" evidence="3">
    <location>
        <begin position="388"/>
        <end position="420"/>
    </location>
</feature>
<gene>
    <name evidence="4" type="ORF">TVAG_583890</name>
</gene>
<reference evidence="4" key="1">
    <citation type="submission" date="2006-10" db="EMBL/GenBank/DDBJ databases">
        <authorList>
            <person name="Amadeo P."/>
            <person name="Zhao Q."/>
            <person name="Wortman J."/>
            <person name="Fraser-Liggett C."/>
            <person name="Carlton J."/>
        </authorList>
    </citation>
    <scope>NUCLEOTIDE SEQUENCE</scope>
    <source>
        <strain evidence="4">G3</strain>
    </source>
</reference>
<dbReference type="VEuPathDB" id="TrichDB:TVAG_583890"/>
<feature type="repeat" description="ANK" evidence="3">
    <location>
        <begin position="495"/>
        <end position="527"/>
    </location>
</feature>
<dbReference type="PROSITE" id="PS50297">
    <property type="entry name" value="ANK_REP_REGION"/>
    <property type="match status" value="8"/>
</dbReference>
<dbReference type="PANTHER" id="PTHR24171">
    <property type="entry name" value="ANKYRIN REPEAT DOMAIN-CONTAINING PROTEIN 39-RELATED"/>
    <property type="match status" value="1"/>
</dbReference>
<feature type="repeat" description="ANK" evidence="3">
    <location>
        <begin position="462"/>
        <end position="494"/>
    </location>
</feature>
<dbReference type="PROSITE" id="PS50088">
    <property type="entry name" value="ANK_REPEAT"/>
    <property type="match status" value="9"/>
</dbReference>
<dbReference type="AlphaFoldDB" id="A2GIR2"/>
<keyword evidence="1" id="KW-0677">Repeat</keyword>
<keyword evidence="5" id="KW-1185">Reference proteome</keyword>
<evidence type="ECO:0000256" key="3">
    <source>
        <dbReference type="PROSITE-ProRule" id="PRU00023"/>
    </source>
</evidence>
<sequence>MDEIEKNDSIFKQRLIMSPEISKCEQYDELLCEINAIPIQQIMNFVLTKFDHQESRYLFAMIIIFSEIRPHFIAQYANLWVELSKKRQCTFSADNIYHENPTLLRHILNAGGYFEDPDFEHFSKMNIPEDYASNSLEYILKYDLVNILSKLATQSQMSLKGYVTTNNSDFFLSRQEMPTLAFAALYGAENCFNLLLKYKPQVTMETCEMAARGGNINIINQCAKEGGTFEKGAEFSSLCHHYEAFDLFMSGKFGDQKSSVCNSARSMNIAVVFYLVNHGGDVNEKDNRLMSPLHYACKHSSLPIARILLEHGSLVNMQDSMKKTPLIYACAAGSVECVTFLIEKGADVNISDEMWKTPLHYAALSNCFKIADLLINAGAKIDSATEHLGDTPLHCACSVGSIDIALYLIQCGAKIDERCEYVGRTEYISGVTPLHVCCLHKYTRLAEELIKKGANLEAKAENRMRAIHIACKSNNIELIKLLVSYKCNLNVSDETCMRPIHYACLKGALDIVKYLFSLGVDALAKGQGGNTCLHFACMSDNDELVQFLLEKGLNPNVSSSSGKYPLHIACERDKYNMCVALIMAGSELNPEDAEHNHPFAYANSYEIQKLIINQQNATKCEI</sequence>
<name>A2GIR2_TRIV3</name>
<reference evidence="4" key="2">
    <citation type="journal article" date="2007" name="Science">
        <title>Draft genome sequence of the sexually transmitted pathogen Trichomonas vaginalis.</title>
        <authorList>
            <person name="Carlton J.M."/>
            <person name="Hirt R.P."/>
            <person name="Silva J.C."/>
            <person name="Delcher A.L."/>
            <person name="Schatz M."/>
            <person name="Zhao Q."/>
            <person name="Wortman J.R."/>
            <person name="Bidwell S.L."/>
            <person name="Alsmark U.C.M."/>
            <person name="Besteiro S."/>
            <person name="Sicheritz-Ponten T."/>
            <person name="Noel C.J."/>
            <person name="Dacks J.B."/>
            <person name="Foster P.G."/>
            <person name="Simillion C."/>
            <person name="Van de Peer Y."/>
            <person name="Miranda-Saavedra D."/>
            <person name="Barton G.J."/>
            <person name="Westrop G.D."/>
            <person name="Mueller S."/>
            <person name="Dessi D."/>
            <person name="Fiori P.L."/>
            <person name="Ren Q."/>
            <person name="Paulsen I."/>
            <person name="Zhang H."/>
            <person name="Bastida-Corcuera F.D."/>
            <person name="Simoes-Barbosa A."/>
            <person name="Brown M.T."/>
            <person name="Hayes R.D."/>
            <person name="Mukherjee M."/>
            <person name="Okumura C.Y."/>
            <person name="Schneider R."/>
            <person name="Smith A.J."/>
            <person name="Vanacova S."/>
            <person name="Villalvazo M."/>
            <person name="Haas B.J."/>
            <person name="Pertea M."/>
            <person name="Feldblyum T.V."/>
            <person name="Utterback T.R."/>
            <person name="Shu C.L."/>
            <person name="Osoegawa K."/>
            <person name="de Jong P.J."/>
            <person name="Hrdy I."/>
            <person name="Horvathova L."/>
            <person name="Zubacova Z."/>
            <person name="Dolezal P."/>
            <person name="Malik S.B."/>
            <person name="Logsdon J.M. Jr."/>
            <person name="Henze K."/>
            <person name="Gupta A."/>
            <person name="Wang C.C."/>
            <person name="Dunne R.L."/>
            <person name="Upcroft J.A."/>
            <person name="Upcroft P."/>
            <person name="White O."/>
            <person name="Salzberg S.L."/>
            <person name="Tang P."/>
            <person name="Chiu C.-H."/>
            <person name="Lee Y.-S."/>
            <person name="Embley T.M."/>
            <person name="Coombs G.H."/>
            <person name="Mottram J.C."/>
            <person name="Tachezy J."/>
            <person name="Fraser-Liggett C.M."/>
            <person name="Johnson P.J."/>
        </authorList>
    </citation>
    <scope>NUCLEOTIDE SEQUENCE [LARGE SCALE GENOMIC DNA]</scope>
    <source>
        <strain evidence="4">G3</strain>
    </source>
</reference>
<dbReference type="Pfam" id="PF13637">
    <property type="entry name" value="Ank_4"/>
    <property type="match status" value="1"/>
</dbReference>
<feature type="repeat" description="ANK" evidence="3">
    <location>
        <begin position="288"/>
        <end position="320"/>
    </location>
</feature>
<dbReference type="SMART" id="SM00248">
    <property type="entry name" value="ANK"/>
    <property type="match status" value="11"/>
</dbReference>
<accession>A2GIR2</accession>
<proteinExistence type="predicted"/>
<feature type="repeat" description="ANK" evidence="3">
    <location>
        <begin position="429"/>
        <end position="461"/>
    </location>
</feature>
<dbReference type="KEGG" id="tva:4740587"/>
<keyword evidence="2 3" id="KW-0040">ANK repeat</keyword>
<organism evidence="4 5">
    <name type="scientific">Trichomonas vaginalis (strain ATCC PRA-98 / G3)</name>
    <dbReference type="NCBI Taxonomy" id="412133"/>
    <lineage>
        <taxon>Eukaryota</taxon>
        <taxon>Metamonada</taxon>
        <taxon>Parabasalia</taxon>
        <taxon>Trichomonadida</taxon>
        <taxon>Trichomonadidae</taxon>
        <taxon>Trichomonas</taxon>
    </lineage>
</organism>
<dbReference type="Proteomes" id="UP000001542">
    <property type="component" value="Unassembled WGS sequence"/>
</dbReference>
<dbReference type="eggNOG" id="KOG4177">
    <property type="taxonomic scope" value="Eukaryota"/>
</dbReference>
<feature type="repeat" description="ANK" evidence="3">
    <location>
        <begin position="561"/>
        <end position="593"/>
    </location>
</feature>
<evidence type="ECO:0000256" key="2">
    <source>
        <dbReference type="ARBA" id="ARBA00023043"/>
    </source>
</evidence>
<dbReference type="PRINTS" id="PR01415">
    <property type="entry name" value="ANKYRIN"/>
</dbReference>
<dbReference type="SUPFAM" id="SSF48403">
    <property type="entry name" value="Ankyrin repeat"/>
    <property type="match status" value="2"/>
</dbReference>
<dbReference type="InParanoid" id="A2GIR2"/>
<dbReference type="STRING" id="5722.A2GIR2"/>
<evidence type="ECO:0000256" key="1">
    <source>
        <dbReference type="ARBA" id="ARBA00022737"/>
    </source>
</evidence>
<dbReference type="OrthoDB" id="674805at2759"/>
<evidence type="ECO:0000313" key="4">
    <source>
        <dbReference type="EMBL" id="EAX82955.1"/>
    </source>
</evidence>
<feature type="repeat" description="ANK" evidence="3">
    <location>
        <begin position="321"/>
        <end position="353"/>
    </location>
</feature>
<feature type="repeat" description="ANK" evidence="3">
    <location>
        <begin position="354"/>
        <end position="386"/>
    </location>
</feature>
<dbReference type="RefSeq" id="XP_001295885.1">
    <property type="nucleotide sequence ID" value="XM_001295884.1"/>
</dbReference>
<dbReference type="InterPro" id="IPR036770">
    <property type="entry name" value="Ankyrin_rpt-contain_sf"/>
</dbReference>
<dbReference type="VEuPathDB" id="TrichDB:TVAGG3_0213180"/>
<dbReference type="Gene3D" id="1.25.40.20">
    <property type="entry name" value="Ankyrin repeat-containing domain"/>
    <property type="match status" value="2"/>
</dbReference>
<dbReference type="Pfam" id="PF12796">
    <property type="entry name" value="Ank_2"/>
    <property type="match status" value="3"/>
</dbReference>
<dbReference type="InterPro" id="IPR002110">
    <property type="entry name" value="Ankyrin_rpt"/>
</dbReference>